<reference evidence="1" key="1">
    <citation type="submission" date="2025-08" db="UniProtKB">
        <authorList>
            <consortium name="Ensembl"/>
        </authorList>
    </citation>
    <scope>IDENTIFICATION</scope>
</reference>
<protein>
    <submittedName>
        <fullName evidence="1">Uncharacterized protein</fullName>
    </submittedName>
</protein>
<evidence type="ECO:0000313" key="1">
    <source>
        <dbReference type="Ensembl" id="ENSACIP00000004875.1"/>
    </source>
</evidence>
<name>A0A3Q0R6T6_AMPCI</name>
<keyword evidence="2" id="KW-1185">Reference proteome</keyword>
<evidence type="ECO:0000313" key="2">
    <source>
        <dbReference type="Proteomes" id="UP000261340"/>
    </source>
</evidence>
<dbReference type="AlphaFoldDB" id="A0A3Q0R6T6"/>
<dbReference type="Proteomes" id="UP000261340">
    <property type="component" value="Unplaced"/>
</dbReference>
<accession>A0A3Q0R6T6</accession>
<organism evidence="1 2">
    <name type="scientific">Amphilophus citrinellus</name>
    <name type="common">Midas cichlid</name>
    <name type="synonym">Cichlasoma citrinellum</name>
    <dbReference type="NCBI Taxonomy" id="61819"/>
    <lineage>
        <taxon>Eukaryota</taxon>
        <taxon>Metazoa</taxon>
        <taxon>Chordata</taxon>
        <taxon>Craniata</taxon>
        <taxon>Vertebrata</taxon>
        <taxon>Euteleostomi</taxon>
        <taxon>Actinopterygii</taxon>
        <taxon>Neopterygii</taxon>
        <taxon>Teleostei</taxon>
        <taxon>Neoteleostei</taxon>
        <taxon>Acanthomorphata</taxon>
        <taxon>Ovalentaria</taxon>
        <taxon>Cichlomorphae</taxon>
        <taxon>Cichliformes</taxon>
        <taxon>Cichlidae</taxon>
        <taxon>New World cichlids</taxon>
        <taxon>Cichlasomatinae</taxon>
        <taxon>Heroini</taxon>
        <taxon>Amphilophus</taxon>
    </lineage>
</organism>
<sequence length="167" mass="19167">MREVSCRPVRSDDDMLIGAPRCSRMLTFRSRSIPDTCRGDVFLIFQHQNTSNIMINTHKFQHVPVKYIVIREALSVEQVSEELPQIRVIRLVIKAQRATKIQVGGKLSCDKSEDKKQNMFQLIKQVLENLKLTRVALAKHLNRGGHFLLTDTFILLPLGSCFQPLPR</sequence>
<proteinExistence type="predicted"/>
<dbReference type="GeneTree" id="ENSGT00910000147748"/>
<reference evidence="1" key="2">
    <citation type="submission" date="2025-09" db="UniProtKB">
        <authorList>
            <consortium name="Ensembl"/>
        </authorList>
    </citation>
    <scope>IDENTIFICATION</scope>
</reference>
<dbReference type="Ensembl" id="ENSACIT00000005030.1">
    <property type="protein sequence ID" value="ENSACIP00000004875.1"/>
    <property type="gene ID" value="ENSACIG00000003851.1"/>
</dbReference>